<protein>
    <recommendedName>
        <fullName evidence="3">Transposase</fullName>
    </recommendedName>
</protein>
<proteinExistence type="predicted"/>
<evidence type="ECO:0000313" key="1">
    <source>
        <dbReference type="EMBL" id="MEQ2468528.1"/>
    </source>
</evidence>
<evidence type="ECO:0000313" key="2">
    <source>
        <dbReference type="Proteomes" id="UP001465426"/>
    </source>
</evidence>
<evidence type="ECO:0008006" key="3">
    <source>
        <dbReference type="Google" id="ProtNLM"/>
    </source>
</evidence>
<accession>A0ABV1F570</accession>
<dbReference type="RefSeq" id="WP_349205485.1">
    <property type="nucleotide sequence ID" value="NZ_JBBMFN010000113.1"/>
</dbReference>
<name>A0ABV1F570_9BACI</name>
<dbReference type="EMBL" id="JBBMFN010000113">
    <property type="protein sequence ID" value="MEQ2468528.1"/>
    <property type="molecule type" value="Genomic_DNA"/>
</dbReference>
<organism evidence="1 2">
    <name type="scientific">Niallia hominis</name>
    <dbReference type="NCBI Taxonomy" id="3133173"/>
    <lineage>
        <taxon>Bacteria</taxon>
        <taxon>Bacillati</taxon>
        <taxon>Bacillota</taxon>
        <taxon>Bacilli</taxon>
        <taxon>Bacillales</taxon>
        <taxon>Bacillaceae</taxon>
        <taxon>Niallia</taxon>
    </lineage>
</organism>
<keyword evidence="2" id="KW-1185">Reference proteome</keyword>
<reference evidence="1 2" key="1">
    <citation type="submission" date="2024-03" db="EMBL/GenBank/DDBJ databases">
        <title>Human intestinal bacterial collection.</title>
        <authorList>
            <person name="Pauvert C."/>
            <person name="Hitch T.C.A."/>
            <person name="Clavel T."/>
        </authorList>
    </citation>
    <scope>NUCLEOTIDE SEQUENCE [LARGE SCALE GENOMIC DNA]</scope>
    <source>
        <strain evidence="1 2">CLA-SR-H024</strain>
    </source>
</reference>
<gene>
    <name evidence="1" type="ORF">WMO63_23020</name>
</gene>
<sequence length="58" mass="6913">MPNKKSCYGQKIQIAIQYVIENGATMLSVPHDFFKDLRARWVQEFDWNLIQIVCKRQI</sequence>
<comment type="caution">
    <text evidence="1">The sequence shown here is derived from an EMBL/GenBank/DDBJ whole genome shotgun (WGS) entry which is preliminary data.</text>
</comment>
<dbReference type="Proteomes" id="UP001465426">
    <property type="component" value="Unassembled WGS sequence"/>
</dbReference>